<name>A0AAW6UBI8_9MOLU</name>
<feature type="region of interest" description="Disordered" evidence="1">
    <location>
        <begin position="59"/>
        <end position="89"/>
    </location>
</feature>
<proteinExistence type="predicted"/>
<evidence type="ECO:0000313" key="3">
    <source>
        <dbReference type="Proteomes" id="UP001431532"/>
    </source>
</evidence>
<dbReference type="Pfam" id="PF09954">
    <property type="entry name" value="DUF2188"/>
    <property type="match status" value="1"/>
</dbReference>
<protein>
    <submittedName>
        <fullName evidence="2">DUF2188 domain-containing protein</fullName>
    </submittedName>
</protein>
<comment type="caution">
    <text evidence="2">The sequence shown here is derived from an EMBL/GenBank/DDBJ whole genome shotgun (WGS) entry which is preliminary data.</text>
</comment>
<dbReference type="RefSeq" id="WP_282839451.1">
    <property type="nucleotide sequence ID" value="NZ_JASCXW010000015.1"/>
</dbReference>
<evidence type="ECO:0000256" key="1">
    <source>
        <dbReference type="SAM" id="MobiDB-lite"/>
    </source>
</evidence>
<sequence length="139" mass="16173">MNLFKKLFGRKKFKEDEKNLTKKPVDETIAPTQFVNIDEHQPVAEDAIRKDYEELEPIDEELIRKEPKKEPVPKEKVEKNQEPDYYVSQNKSKKSQYFEKWGVKKDGSTKTIKYFDTKAEAIGYAKELAESTGSKVVSP</sequence>
<keyword evidence="3" id="KW-1185">Reference proteome</keyword>
<dbReference type="Proteomes" id="UP001431532">
    <property type="component" value="Unassembled WGS sequence"/>
</dbReference>
<feature type="compositionally biased region" description="Basic and acidic residues" evidence="1">
    <location>
        <begin position="61"/>
        <end position="82"/>
    </location>
</feature>
<dbReference type="EMBL" id="JASCXW010000015">
    <property type="protein sequence ID" value="MDI6453024.1"/>
    <property type="molecule type" value="Genomic_DNA"/>
</dbReference>
<evidence type="ECO:0000313" key="2">
    <source>
        <dbReference type="EMBL" id="MDI6453024.1"/>
    </source>
</evidence>
<dbReference type="InterPro" id="IPR018691">
    <property type="entry name" value="DUF2188"/>
</dbReference>
<dbReference type="AlphaFoldDB" id="A0AAW6UBI8"/>
<reference evidence="2" key="1">
    <citation type="submission" date="2023-05" db="EMBL/GenBank/DDBJ databases">
        <title>Mariniplasma microaerophilum sp. nov., a novel anaerobic mollicute isolated from terrestrial mud volcano, Taman Peninsula, Russia.</title>
        <authorList>
            <person name="Khomyakova M.A."/>
            <person name="Merkel A.Y."/>
            <person name="Slobodkin A.I."/>
        </authorList>
    </citation>
    <scope>NUCLEOTIDE SEQUENCE</scope>
    <source>
        <strain evidence="2">M4Ah</strain>
    </source>
</reference>
<gene>
    <name evidence="2" type="ORF">QJ521_05580</name>
</gene>
<accession>A0AAW6UBI8</accession>
<organism evidence="2 3">
    <name type="scientific">Peloplasma aerotolerans</name>
    <dbReference type="NCBI Taxonomy" id="3044389"/>
    <lineage>
        <taxon>Bacteria</taxon>
        <taxon>Bacillati</taxon>
        <taxon>Mycoplasmatota</taxon>
        <taxon>Mollicutes</taxon>
        <taxon>Acholeplasmatales</taxon>
        <taxon>Acholeplasmataceae</taxon>
        <taxon>Peloplasma</taxon>
    </lineage>
</organism>